<organism evidence="2 3">
    <name type="scientific">Halomonas elongata</name>
    <dbReference type="NCBI Taxonomy" id="2746"/>
    <lineage>
        <taxon>Bacteria</taxon>
        <taxon>Pseudomonadati</taxon>
        <taxon>Pseudomonadota</taxon>
        <taxon>Gammaproteobacteria</taxon>
        <taxon>Oceanospirillales</taxon>
        <taxon>Halomonadaceae</taxon>
        <taxon>Halomonas</taxon>
    </lineage>
</organism>
<dbReference type="PANTHER" id="PTHR30592:SF1">
    <property type="entry name" value="SULFUR CARRIER PROTEIN FDHD"/>
    <property type="match status" value="1"/>
</dbReference>
<dbReference type="Proteomes" id="UP000092504">
    <property type="component" value="Unassembled WGS sequence"/>
</dbReference>
<dbReference type="PATRIC" id="fig|2746.7.peg.1714"/>
<comment type="caution">
    <text evidence="2">The sequence shown here is derived from an EMBL/GenBank/DDBJ whole genome shotgun (WGS) entry which is preliminary data.</text>
</comment>
<dbReference type="PANTHER" id="PTHR30592">
    <property type="entry name" value="FORMATE DEHYDROGENASE"/>
    <property type="match status" value="1"/>
</dbReference>
<dbReference type="Pfam" id="PF02634">
    <property type="entry name" value="FdhD-NarQ"/>
    <property type="match status" value="1"/>
</dbReference>
<gene>
    <name evidence="1" type="primary">fdhD</name>
    <name evidence="2" type="ORF">A8U91_01668</name>
</gene>
<dbReference type="GO" id="GO:0006777">
    <property type="term" value="P:Mo-molybdopterin cofactor biosynthetic process"/>
    <property type="evidence" value="ECO:0007669"/>
    <property type="project" value="UniProtKB-UniRule"/>
</dbReference>
<dbReference type="NCBIfam" id="TIGR00129">
    <property type="entry name" value="fdhD_narQ"/>
    <property type="match status" value="1"/>
</dbReference>
<keyword evidence="1" id="KW-0963">Cytoplasm</keyword>
<accession>A0A1B8P4Z6</accession>
<dbReference type="HAMAP" id="MF_00187">
    <property type="entry name" value="FdhD"/>
    <property type="match status" value="1"/>
</dbReference>
<dbReference type="GeneID" id="91009151"/>
<dbReference type="PIRSF" id="PIRSF015626">
    <property type="entry name" value="FdhD"/>
    <property type="match status" value="1"/>
</dbReference>
<proteinExistence type="inferred from homology"/>
<feature type="binding site" evidence="1">
    <location>
        <begin position="252"/>
        <end position="257"/>
    </location>
    <ligand>
        <name>Mo-bis(molybdopterin guanine dinucleotide)</name>
        <dbReference type="ChEBI" id="CHEBI:60539"/>
    </ligand>
</feature>
<dbReference type="SUPFAM" id="SSF53927">
    <property type="entry name" value="Cytidine deaminase-like"/>
    <property type="match status" value="1"/>
</dbReference>
<dbReference type="RefSeq" id="WP_013331652.1">
    <property type="nucleotide sequence ID" value="NZ_CP087224.1"/>
</dbReference>
<dbReference type="AlphaFoldDB" id="A0A1B8P4Z6"/>
<dbReference type="InterPro" id="IPR003786">
    <property type="entry name" value="FdhD"/>
</dbReference>
<sequence>MTDVAGRTERLPVEEHREPGWGAVRRDDDLTLEVPVALVYNGISHAVMMASPGNLEDFALGFSLTEGILEHPHELYDIEVRHEENGIALHLDIASQRMAELRQHRRSLSGKTGCGLCGTESLEQAIRPIPSVTAPDLGDTAIQQALSRLREYQPVQAATGASHGAAWCNLAGDILIAREDVGRHNALDKLIGALALEATDREAGFALVSSRASYEMVHKCASAGIGALVAVSAATSLAVTQARAADLLLVGFARPGRHLVYHRPTAEPSPASAAG</sequence>
<dbReference type="InterPro" id="IPR016193">
    <property type="entry name" value="Cytidine_deaminase-like"/>
</dbReference>
<evidence type="ECO:0000256" key="1">
    <source>
        <dbReference type="HAMAP-Rule" id="MF_00187"/>
    </source>
</evidence>
<evidence type="ECO:0000313" key="3">
    <source>
        <dbReference type="Proteomes" id="UP000092504"/>
    </source>
</evidence>
<dbReference type="Gene3D" id="3.40.140.10">
    <property type="entry name" value="Cytidine Deaminase, domain 2"/>
    <property type="match status" value="1"/>
</dbReference>
<name>A0A1B8P4Z6_HALEL</name>
<dbReference type="EMBL" id="MAJD01000001">
    <property type="protein sequence ID" value="OBX37310.1"/>
    <property type="molecule type" value="Genomic_DNA"/>
</dbReference>
<dbReference type="Gene3D" id="3.10.20.10">
    <property type="match status" value="1"/>
</dbReference>
<dbReference type="GO" id="GO:0016783">
    <property type="term" value="F:sulfurtransferase activity"/>
    <property type="evidence" value="ECO:0007669"/>
    <property type="project" value="InterPro"/>
</dbReference>
<feature type="active site" description="Cysteine persulfide intermediate" evidence="1">
    <location>
        <position position="114"/>
    </location>
</feature>
<reference evidence="2 3" key="1">
    <citation type="submission" date="2016-06" db="EMBL/GenBank/DDBJ databases">
        <title>Genome sequence of halotolerant plant growth promoting strain of Halomonas elongata HEK1 isolated from salterns of Rann of Kutch, Gujarat, India.</title>
        <authorList>
            <person name="Gaba S."/>
            <person name="Singh R.N."/>
            <person name="Abrol S."/>
            <person name="Kaushik R."/>
            <person name="Saxena A.K."/>
        </authorList>
    </citation>
    <scope>NUCLEOTIDE SEQUENCE [LARGE SCALE GENOMIC DNA]</scope>
    <source>
        <strain evidence="2 3">HEK1</strain>
    </source>
</reference>
<evidence type="ECO:0000313" key="2">
    <source>
        <dbReference type="EMBL" id="OBX37310.1"/>
    </source>
</evidence>
<dbReference type="OMA" id="RYCAGAT"/>
<keyword evidence="1" id="KW-0501">Molybdenum cofactor biosynthesis</keyword>
<protein>
    <recommendedName>
        <fullName evidence="1">Sulfur carrier protein FdhD</fullName>
    </recommendedName>
</protein>
<comment type="subcellular location">
    <subcellularLocation>
        <location evidence="1">Cytoplasm</location>
    </subcellularLocation>
</comment>
<comment type="function">
    <text evidence="1">Required for formate dehydrogenase (FDH) activity. Acts as a sulfur carrier protein that transfers sulfur from IscS to the molybdenum cofactor prior to its insertion into FDH.</text>
</comment>
<comment type="similarity">
    <text evidence="1">Belongs to the FdhD family.</text>
</comment>
<dbReference type="GO" id="GO:0097163">
    <property type="term" value="F:sulfur carrier activity"/>
    <property type="evidence" value="ECO:0007669"/>
    <property type="project" value="UniProtKB-UniRule"/>
</dbReference>
<dbReference type="GO" id="GO:0005737">
    <property type="term" value="C:cytoplasm"/>
    <property type="evidence" value="ECO:0007669"/>
    <property type="project" value="UniProtKB-SubCell"/>
</dbReference>